<dbReference type="RefSeq" id="WP_006785876.1">
    <property type="nucleotide sequence ID" value="NZ_JADMYN010000003.1"/>
</dbReference>
<comment type="caution">
    <text evidence="4">The sequence shown here is derived from an EMBL/GenBank/DDBJ whole genome shotgun (WGS) entry which is preliminary data.</text>
</comment>
<accession>A0A9X4XC77</accession>
<protein>
    <submittedName>
        <fullName evidence="4">Glycosyltransferase family 8 protein</fullName>
    </submittedName>
</protein>
<dbReference type="AlphaFoldDB" id="A0A9X4XC77"/>
<evidence type="ECO:0000256" key="1">
    <source>
        <dbReference type="ARBA" id="ARBA00022676"/>
    </source>
</evidence>
<evidence type="ECO:0000313" key="5">
    <source>
        <dbReference type="Proteomes" id="UP000487649"/>
    </source>
</evidence>
<proteinExistence type="predicted"/>
<keyword evidence="3" id="KW-0479">Metal-binding</keyword>
<evidence type="ECO:0000256" key="3">
    <source>
        <dbReference type="ARBA" id="ARBA00022723"/>
    </source>
</evidence>
<gene>
    <name evidence="4" type="ORF">GMA92_04680</name>
</gene>
<evidence type="ECO:0000256" key="2">
    <source>
        <dbReference type="ARBA" id="ARBA00022679"/>
    </source>
</evidence>
<dbReference type="GO" id="GO:0016757">
    <property type="term" value="F:glycosyltransferase activity"/>
    <property type="evidence" value="ECO:0007669"/>
    <property type="project" value="UniProtKB-KW"/>
</dbReference>
<dbReference type="CDD" id="cd04194">
    <property type="entry name" value="GT8_A4GalT_like"/>
    <property type="match status" value="1"/>
</dbReference>
<sequence>MEINSDFHIVYASDNKFAEILGVSMVSLFENNKDANSITLYILDGGISEQNKKRLDEICFTYGRGLPIWIQAVNIQEIINTSVALDRGPLSQYSRLFLARLLPKHLERVLYFDCDIVVNNSLQELWNLNIEGKTIAALYDAFSKYYRKNIGLKSDDIMFNSGVMLIDLKKWKENHVEERLLKFILSKKGKVQQGDQGALNAILSHETFCFEPRFNAVTIFFDFKYKHMMIYRKPPTFYSESQVKMAIDNPVIIHYTTSFLSRRPWIAGSNHMYVDKWLYYKDLTLWKEYDLWKDSIPKWKKYLVKLYNFLPRCFAIRLVGILQAYGRPFMRTLLQR</sequence>
<dbReference type="PANTHER" id="PTHR13778">
    <property type="entry name" value="GLYCOSYLTRANSFERASE 8 DOMAIN-CONTAINING PROTEIN"/>
    <property type="match status" value="1"/>
</dbReference>
<keyword evidence="2" id="KW-0808">Transferase</keyword>
<dbReference type="EMBL" id="WMQE01000007">
    <property type="protein sequence ID" value="MTK20734.1"/>
    <property type="molecule type" value="Genomic_DNA"/>
</dbReference>
<reference evidence="4 5" key="1">
    <citation type="journal article" date="2019" name="Nat. Med.">
        <title>A library of human gut bacterial isolates paired with longitudinal multiomics data enables mechanistic microbiome research.</title>
        <authorList>
            <person name="Poyet M."/>
            <person name="Groussin M."/>
            <person name="Gibbons S.M."/>
            <person name="Avila-Pacheco J."/>
            <person name="Jiang X."/>
            <person name="Kearney S.M."/>
            <person name="Perrotta A.R."/>
            <person name="Berdy B."/>
            <person name="Zhao S."/>
            <person name="Lieberman T.D."/>
            <person name="Swanson P.K."/>
            <person name="Smith M."/>
            <person name="Roesemann S."/>
            <person name="Alexander J.E."/>
            <person name="Rich S.A."/>
            <person name="Livny J."/>
            <person name="Vlamakis H."/>
            <person name="Clish C."/>
            <person name="Bullock K."/>
            <person name="Deik A."/>
            <person name="Scott J."/>
            <person name="Pierce K.A."/>
            <person name="Xavier R.J."/>
            <person name="Alm E.J."/>
        </authorList>
    </citation>
    <scope>NUCLEOTIDE SEQUENCE [LARGE SCALE GENOMIC DNA]</scope>
    <source>
        <strain evidence="4 5">BIOML-A198</strain>
    </source>
</reference>
<dbReference type="Pfam" id="PF01501">
    <property type="entry name" value="Glyco_transf_8"/>
    <property type="match status" value="1"/>
</dbReference>
<dbReference type="Gene3D" id="3.90.550.10">
    <property type="entry name" value="Spore Coat Polysaccharide Biosynthesis Protein SpsA, Chain A"/>
    <property type="match status" value="1"/>
</dbReference>
<dbReference type="Proteomes" id="UP000487649">
    <property type="component" value="Unassembled WGS sequence"/>
</dbReference>
<dbReference type="InterPro" id="IPR050748">
    <property type="entry name" value="Glycosyltrans_8_dom-fam"/>
</dbReference>
<evidence type="ECO:0000313" key="4">
    <source>
        <dbReference type="EMBL" id="MTK20734.1"/>
    </source>
</evidence>
<dbReference type="GO" id="GO:0046872">
    <property type="term" value="F:metal ion binding"/>
    <property type="evidence" value="ECO:0007669"/>
    <property type="project" value="UniProtKB-KW"/>
</dbReference>
<dbReference type="InterPro" id="IPR002495">
    <property type="entry name" value="Glyco_trans_8"/>
</dbReference>
<name>A0A9X4XC77_9FIRM</name>
<organism evidence="4 5">
    <name type="scientific">Turicibacter sanguinis</name>
    <dbReference type="NCBI Taxonomy" id="154288"/>
    <lineage>
        <taxon>Bacteria</taxon>
        <taxon>Bacillati</taxon>
        <taxon>Bacillota</taxon>
        <taxon>Erysipelotrichia</taxon>
        <taxon>Erysipelotrichales</taxon>
        <taxon>Turicibacteraceae</taxon>
        <taxon>Turicibacter</taxon>
    </lineage>
</organism>
<dbReference type="InterPro" id="IPR029044">
    <property type="entry name" value="Nucleotide-diphossugar_trans"/>
</dbReference>
<dbReference type="SUPFAM" id="SSF53448">
    <property type="entry name" value="Nucleotide-diphospho-sugar transferases"/>
    <property type="match status" value="1"/>
</dbReference>
<dbReference type="PANTHER" id="PTHR13778:SF47">
    <property type="entry name" value="LIPOPOLYSACCHARIDE 1,3-GALACTOSYLTRANSFERASE"/>
    <property type="match status" value="1"/>
</dbReference>
<keyword evidence="1" id="KW-0328">Glycosyltransferase</keyword>